<protein>
    <submittedName>
        <fullName evidence="2">Tocopherol cyclase-domain-containing protein</fullName>
    </submittedName>
</protein>
<evidence type="ECO:0000256" key="1">
    <source>
        <dbReference type="SAM" id="MobiDB-lite"/>
    </source>
</evidence>
<accession>A0ABQ7H916</accession>
<sequence>MLNTMHPTIGKLHRFQQRPINPSAVGRPGIRRKRTCTSASVLPPHSGYHYDGSPRRFFEGWYWRVTLPEADGESFALIYSIEDPGRSSSESGGLGVQVMGPGDGYLCQFSRNTGSFWADQHALALGATIKPKGAVTPRSMVDEADFQKAVEHGYQASATKQQGSIIANEAGTAGRPMSSVSSASWNFSIQPRAGWGSPASSSQLATAGWLSMLPLFEPHWQVLMSQGSATGWFEWGGRRLEFKDAPAYAEKNWGGGFPSKWHWVQCNSFDGQPNLSVTAVGAQRGLLLGAEGLGLGEEDVGLIGVTYNSEWIELVPWNAELEWDVEPWGRWYIKAASEKYEAVVEARCSPSAGTVLRAPSADQGLSPACKDTFTGEVRLRVWKRDGPTNTAADEPYIDATSRSAALEVGGGPWWSAWTAKASMKEPFKSLVTLPIDVAALARMVPEPIRPPGV</sequence>
<evidence type="ECO:0000313" key="3">
    <source>
        <dbReference type="Proteomes" id="UP000815325"/>
    </source>
</evidence>
<feature type="region of interest" description="Disordered" evidence="1">
    <location>
        <begin position="1"/>
        <end position="29"/>
    </location>
</feature>
<proteinExistence type="predicted"/>
<reference evidence="2" key="1">
    <citation type="submission" date="2017-08" db="EMBL/GenBank/DDBJ databases">
        <authorList>
            <person name="Polle J.E."/>
            <person name="Barry K."/>
            <person name="Cushman J."/>
            <person name="Schmutz J."/>
            <person name="Tran D."/>
            <person name="Hathwaick L.T."/>
            <person name="Yim W.C."/>
            <person name="Jenkins J."/>
            <person name="Mckie-Krisberg Z.M."/>
            <person name="Prochnik S."/>
            <person name="Lindquist E."/>
            <person name="Dockter R.B."/>
            <person name="Adam C."/>
            <person name="Molina H."/>
            <person name="Bunkerborg J."/>
            <person name="Jin E."/>
            <person name="Buchheim M."/>
            <person name="Magnuson J."/>
        </authorList>
    </citation>
    <scope>NUCLEOTIDE SEQUENCE</scope>
    <source>
        <strain evidence="2">CCAP 19/18</strain>
    </source>
</reference>
<dbReference type="Pfam" id="PF14249">
    <property type="entry name" value="Tocopherol_cycl"/>
    <property type="match status" value="1"/>
</dbReference>
<dbReference type="EMBL" id="MU069444">
    <property type="protein sequence ID" value="KAF5843343.1"/>
    <property type="molecule type" value="Genomic_DNA"/>
</dbReference>
<dbReference type="PANTHER" id="PTHR35309:SF4">
    <property type="entry name" value="TOCOPHEROL CYCLASE"/>
    <property type="match status" value="1"/>
</dbReference>
<evidence type="ECO:0000313" key="2">
    <source>
        <dbReference type="EMBL" id="KAF5843343.1"/>
    </source>
</evidence>
<keyword evidence="3" id="KW-1185">Reference proteome</keyword>
<name>A0ABQ7H916_DUNSA</name>
<dbReference type="InterPro" id="IPR025893">
    <property type="entry name" value="Tocopherol_cyclase"/>
</dbReference>
<dbReference type="PANTHER" id="PTHR35309">
    <property type="match status" value="1"/>
</dbReference>
<comment type="caution">
    <text evidence="2">The sequence shown here is derived from an EMBL/GenBank/DDBJ whole genome shotgun (WGS) entry which is preliminary data.</text>
</comment>
<dbReference type="Proteomes" id="UP000815325">
    <property type="component" value="Unassembled WGS sequence"/>
</dbReference>
<organism evidence="2 3">
    <name type="scientific">Dunaliella salina</name>
    <name type="common">Green alga</name>
    <name type="synonym">Protococcus salinus</name>
    <dbReference type="NCBI Taxonomy" id="3046"/>
    <lineage>
        <taxon>Eukaryota</taxon>
        <taxon>Viridiplantae</taxon>
        <taxon>Chlorophyta</taxon>
        <taxon>core chlorophytes</taxon>
        <taxon>Chlorophyceae</taxon>
        <taxon>CS clade</taxon>
        <taxon>Chlamydomonadales</taxon>
        <taxon>Dunaliellaceae</taxon>
        <taxon>Dunaliella</taxon>
    </lineage>
</organism>
<gene>
    <name evidence="2" type="ORF">DUNSADRAFT_17921</name>
</gene>